<protein>
    <recommendedName>
        <fullName evidence="5">Right handed beta helix domain-containing protein</fullName>
    </recommendedName>
</protein>
<dbReference type="SUPFAM" id="SSF51126">
    <property type="entry name" value="Pectin lyase-like"/>
    <property type="match status" value="2"/>
</dbReference>
<dbReference type="InterPro" id="IPR007742">
    <property type="entry name" value="NosD_dom"/>
</dbReference>
<dbReference type="AlphaFoldDB" id="A0A517YB03"/>
<feature type="domain" description="Right handed beta helix" evidence="2">
    <location>
        <begin position="323"/>
        <end position="463"/>
    </location>
</feature>
<feature type="domain" description="Periplasmic copper-binding protein NosD beta helix" evidence="1">
    <location>
        <begin position="133"/>
        <end position="322"/>
    </location>
</feature>
<dbReference type="OrthoDB" id="9767990at2"/>
<evidence type="ECO:0000259" key="2">
    <source>
        <dbReference type="Pfam" id="PF13229"/>
    </source>
</evidence>
<dbReference type="Pfam" id="PF13229">
    <property type="entry name" value="Beta_helix"/>
    <property type="match status" value="1"/>
</dbReference>
<gene>
    <name evidence="3" type="ORF">ETAA8_24970</name>
</gene>
<dbReference type="Gene3D" id="2.160.20.10">
    <property type="entry name" value="Single-stranded right-handed beta-helix, Pectin lyase-like"/>
    <property type="match status" value="2"/>
</dbReference>
<evidence type="ECO:0008006" key="5">
    <source>
        <dbReference type="Google" id="ProtNLM"/>
    </source>
</evidence>
<sequence length="478" mass="49877">MTALATLKKLFARSTPAKQARSKFFRPAIDALEDRRLMAVFIVDDDFAADNPARRQYTTIQGAVDAAITPVGNRAGDSIVVRPGLYNESVSIDKRITITGAVAPAIPFIGNRPYANDPSLNPARASIVDPATGAGFTITASNVILQGFTVANFDESEDTQGIVVTGGTANKILRNVIVDNTIGISLATDTATSNVGAARTTYVTGNVLRDNNTLGAAAGNGIYSDAGLRNVSITANRITGHENASILAITTVDTDFNTSVTIASNLIGNQVTGEADSAIILANLTNSTVVGNVMRNIYNNGTGIALVGGVSNVKVLSNNLANGAFTGINVIFRPGDYAVAAPNSNNLIQGNVITNFGDGGIRLREGANNNVVKANVVQKNGFGASEADANDGFGSGISLEDAIDNIVELNVSYYNDTDGFYADLLSSGNIIRNNTGLFNGEHDFHDDSIGAGTAGTANTYTNNRGRNGSPAGLIRFRY</sequence>
<reference evidence="3 4" key="1">
    <citation type="submission" date="2019-02" db="EMBL/GenBank/DDBJ databases">
        <title>Deep-cultivation of Planctomycetes and their phenomic and genomic characterization uncovers novel biology.</title>
        <authorList>
            <person name="Wiegand S."/>
            <person name="Jogler M."/>
            <person name="Boedeker C."/>
            <person name="Pinto D."/>
            <person name="Vollmers J."/>
            <person name="Rivas-Marin E."/>
            <person name="Kohn T."/>
            <person name="Peeters S.H."/>
            <person name="Heuer A."/>
            <person name="Rast P."/>
            <person name="Oberbeckmann S."/>
            <person name="Bunk B."/>
            <person name="Jeske O."/>
            <person name="Meyerdierks A."/>
            <person name="Storesund J.E."/>
            <person name="Kallscheuer N."/>
            <person name="Luecker S."/>
            <person name="Lage O.M."/>
            <person name="Pohl T."/>
            <person name="Merkel B.J."/>
            <person name="Hornburger P."/>
            <person name="Mueller R.-W."/>
            <person name="Bruemmer F."/>
            <person name="Labrenz M."/>
            <person name="Spormann A.M."/>
            <person name="Op den Camp H."/>
            <person name="Overmann J."/>
            <person name="Amann R."/>
            <person name="Jetten M.S.M."/>
            <person name="Mascher T."/>
            <person name="Medema M.H."/>
            <person name="Devos D.P."/>
            <person name="Kaster A.-K."/>
            <person name="Ovreas L."/>
            <person name="Rohde M."/>
            <person name="Galperin M.Y."/>
            <person name="Jogler C."/>
        </authorList>
    </citation>
    <scope>NUCLEOTIDE SEQUENCE [LARGE SCALE GENOMIC DNA]</scope>
    <source>
        <strain evidence="3 4">ETA_A8</strain>
    </source>
</reference>
<proteinExistence type="predicted"/>
<evidence type="ECO:0000313" key="4">
    <source>
        <dbReference type="Proteomes" id="UP000315017"/>
    </source>
</evidence>
<dbReference type="EMBL" id="CP036274">
    <property type="protein sequence ID" value="QDU27410.1"/>
    <property type="molecule type" value="Genomic_DNA"/>
</dbReference>
<dbReference type="RefSeq" id="WP_145088252.1">
    <property type="nucleotide sequence ID" value="NZ_CP036274.1"/>
</dbReference>
<dbReference type="InterPro" id="IPR039448">
    <property type="entry name" value="Beta_helix"/>
</dbReference>
<dbReference type="Pfam" id="PF05048">
    <property type="entry name" value="NosD"/>
    <property type="match status" value="1"/>
</dbReference>
<organism evidence="3 4">
    <name type="scientific">Anatilimnocola aggregata</name>
    <dbReference type="NCBI Taxonomy" id="2528021"/>
    <lineage>
        <taxon>Bacteria</taxon>
        <taxon>Pseudomonadati</taxon>
        <taxon>Planctomycetota</taxon>
        <taxon>Planctomycetia</taxon>
        <taxon>Pirellulales</taxon>
        <taxon>Pirellulaceae</taxon>
        <taxon>Anatilimnocola</taxon>
    </lineage>
</organism>
<dbReference type="Proteomes" id="UP000315017">
    <property type="component" value="Chromosome"/>
</dbReference>
<name>A0A517YB03_9BACT</name>
<evidence type="ECO:0000259" key="1">
    <source>
        <dbReference type="Pfam" id="PF05048"/>
    </source>
</evidence>
<dbReference type="KEGG" id="aagg:ETAA8_24970"/>
<dbReference type="InterPro" id="IPR011050">
    <property type="entry name" value="Pectin_lyase_fold/virulence"/>
</dbReference>
<dbReference type="SMART" id="SM00710">
    <property type="entry name" value="PbH1"/>
    <property type="match status" value="10"/>
</dbReference>
<dbReference type="InterPro" id="IPR012334">
    <property type="entry name" value="Pectin_lyas_fold"/>
</dbReference>
<keyword evidence="4" id="KW-1185">Reference proteome</keyword>
<dbReference type="InterPro" id="IPR006626">
    <property type="entry name" value="PbH1"/>
</dbReference>
<accession>A0A517YB03</accession>
<evidence type="ECO:0000313" key="3">
    <source>
        <dbReference type="EMBL" id="QDU27410.1"/>
    </source>
</evidence>